<evidence type="ECO:0000313" key="1">
    <source>
        <dbReference type="EMBL" id="MEQ1409563.1"/>
    </source>
</evidence>
<comment type="caution">
    <text evidence="1">The sequence shown here is derived from an EMBL/GenBank/DDBJ whole genome shotgun (WGS) entry which is preliminary data.</text>
</comment>
<dbReference type="PANTHER" id="PTHR37549">
    <property type="entry name" value="LIPOPROTEIN LPRI"/>
    <property type="match status" value="1"/>
</dbReference>
<dbReference type="PANTHER" id="PTHR37549:SF1">
    <property type="entry name" value="LIPOPROTEIN LPRI"/>
    <property type="match status" value="1"/>
</dbReference>
<accession>A0ABV0MCX4</accession>
<sequence>MALPTLPRNASAASFDCDRPDLAADEKVICDTRALNDDDVKMVTTFELLSGLLAMGSRGAMQDEQVEWLKRRHACGGDADCIRAAYQERLKQFDEVYNNLNRPL</sequence>
<organism evidence="1 2">
    <name type="scientific">Neorhizobium phenanthreniclasticum</name>
    <dbReference type="NCBI Taxonomy" id="3157917"/>
    <lineage>
        <taxon>Bacteria</taxon>
        <taxon>Pseudomonadati</taxon>
        <taxon>Pseudomonadota</taxon>
        <taxon>Alphaproteobacteria</taxon>
        <taxon>Hyphomicrobiales</taxon>
        <taxon>Rhizobiaceae</taxon>
        <taxon>Rhizobium/Agrobacterium group</taxon>
        <taxon>Neorhizobium</taxon>
    </lineage>
</organism>
<gene>
    <name evidence="1" type="ORF">ABK249_32175</name>
</gene>
<proteinExistence type="predicted"/>
<evidence type="ECO:0008006" key="3">
    <source>
        <dbReference type="Google" id="ProtNLM"/>
    </source>
</evidence>
<evidence type="ECO:0000313" key="2">
    <source>
        <dbReference type="Proteomes" id="UP001496627"/>
    </source>
</evidence>
<protein>
    <recommendedName>
        <fullName evidence="3">Lysozyme inhibitor LprI N-terminal domain-containing protein</fullName>
    </recommendedName>
</protein>
<dbReference type="EMBL" id="JBEAAL010000048">
    <property type="protein sequence ID" value="MEQ1409563.1"/>
    <property type="molecule type" value="Genomic_DNA"/>
</dbReference>
<name>A0ABV0MCX4_9HYPH</name>
<reference evidence="1 2" key="1">
    <citation type="submission" date="2024-05" db="EMBL/GenBank/DDBJ databases">
        <title>Neorhizobium sp. Rsf11, a plant growth promoting and heavy metal resistant PAH-degrader.</title>
        <authorList>
            <person name="Golubev S.N."/>
            <person name="Muratova A.Y."/>
            <person name="Markelova M.I."/>
        </authorList>
    </citation>
    <scope>NUCLEOTIDE SEQUENCE [LARGE SCALE GENOMIC DNA]</scope>
    <source>
        <strain evidence="1 2">Rsf11</strain>
    </source>
</reference>
<keyword evidence="2" id="KW-1185">Reference proteome</keyword>
<dbReference type="InterPro" id="IPR052755">
    <property type="entry name" value="Lysozyme_Inhibitor_LprI"/>
</dbReference>
<dbReference type="Proteomes" id="UP001496627">
    <property type="component" value="Unassembled WGS sequence"/>
</dbReference>